<dbReference type="PANTHER" id="PTHR11101">
    <property type="entry name" value="PHOSPHATE TRANSPORTER"/>
    <property type="match status" value="1"/>
</dbReference>
<sequence>MDYGTTYLVLAIVFGLFMAWGIGANDVANAMATSVGSKAITIKQAVIIAAIFEFSGAILAGGQVTSTIRKGIVDVSDLGATPEILIFGMLAALLAAGTWLLVASFKGWPVSTTHSIVGSIVGFAIVGMSMDAVYWGKLGTIVMSWVTSPLLAGAISYMLFRSVQTIILDTEKPFENAKRYVPYYVFLVGFMLTLVTIMKGLKHVGLDLSMTDSIAVALGFGVLTTILGKYLVSRVKFDESADRDFHYANVEKIFGSLMVITACAMAFAHGSNDVANAIGPLAAINSIIDTGELSQKSALPMWILLVGGVGIVLGLAMYGRKVIETVGSKITELTPSRGFCCTISAASTVVLASGMGLPISTTHTMVGAVLGVGMARGISSLNMSVVRGIFMSWIITLPVGGVLAIVFFFILKGIFA</sequence>
<dbReference type="GO" id="GO:0016020">
    <property type="term" value="C:membrane"/>
    <property type="evidence" value="ECO:0007669"/>
    <property type="project" value="UniProtKB-SubCell"/>
</dbReference>
<name>S5TIE6_9GAMM</name>
<keyword evidence="8" id="KW-1185">Reference proteome</keyword>
<dbReference type="InterPro" id="IPR001204">
    <property type="entry name" value="Phos_transporter"/>
</dbReference>
<feature type="transmembrane region" description="Helical" evidence="6">
    <location>
        <begin position="299"/>
        <end position="318"/>
    </location>
</feature>
<feature type="transmembrane region" description="Helical" evidence="6">
    <location>
        <begin position="84"/>
        <end position="103"/>
    </location>
</feature>
<dbReference type="KEGG" id="cza:CYCME_2352"/>
<dbReference type="HOGENOM" id="CLU_015355_3_3_6"/>
<evidence type="ECO:0000256" key="6">
    <source>
        <dbReference type="RuleBase" id="RU363058"/>
    </source>
</evidence>
<dbReference type="AlphaFoldDB" id="S5TIE6"/>
<keyword evidence="4 6" id="KW-1133">Transmembrane helix</keyword>
<feature type="transmembrane region" description="Helical" evidence="6">
    <location>
        <begin position="141"/>
        <end position="160"/>
    </location>
</feature>
<dbReference type="GO" id="GO:0005315">
    <property type="term" value="F:phosphate transmembrane transporter activity"/>
    <property type="evidence" value="ECO:0007669"/>
    <property type="project" value="InterPro"/>
</dbReference>
<keyword evidence="2 6" id="KW-0813">Transport</keyword>
<evidence type="ECO:0000256" key="2">
    <source>
        <dbReference type="ARBA" id="ARBA00022448"/>
    </source>
</evidence>
<protein>
    <recommendedName>
        <fullName evidence="6">Phosphate transporter</fullName>
    </recommendedName>
</protein>
<reference evidence="8" key="2">
    <citation type="journal article" date="2016" name="Environ. Microbiol. Rep.">
        <title>Analysis of defence systems and a conjugative IncP-1 plasmid in the marine polyaromatic hydrocarbons-degrading bacterium Cycloclasticus sp. 78-ME.</title>
        <authorList>
            <person name="Yakimov M.M."/>
            <person name="Crisafi F."/>
            <person name="Messina E."/>
            <person name="Smedile F."/>
            <person name="Lopatina A."/>
            <person name="Denaro R."/>
            <person name="Pieper D.H."/>
            <person name="Golyshin P.N."/>
            <person name="Giuliano L."/>
        </authorList>
    </citation>
    <scope>NUCLEOTIDE SEQUENCE [LARGE SCALE GENOMIC DNA]</scope>
    <source>
        <strain evidence="8">78-ME</strain>
    </source>
</reference>
<evidence type="ECO:0000256" key="3">
    <source>
        <dbReference type="ARBA" id="ARBA00022692"/>
    </source>
</evidence>
<feature type="transmembrane region" description="Helical" evidence="6">
    <location>
        <begin position="390"/>
        <end position="411"/>
    </location>
</feature>
<dbReference type="PANTHER" id="PTHR11101:SF80">
    <property type="entry name" value="PHOSPHATE TRANSPORTER"/>
    <property type="match status" value="1"/>
</dbReference>
<keyword evidence="5 6" id="KW-0472">Membrane</keyword>
<evidence type="ECO:0000313" key="7">
    <source>
        <dbReference type="EMBL" id="AGS40662.1"/>
    </source>
</evidence>
<comment type="subcellular location">
    <subcellularLocation>
        <location evidence="1 6">Membrane</location>
        <topology evidence="1 6">Multi-pass membrane protein</topology>
    </subcellularLocation>
</comment>
<feature type="transmembrane region" description="Helical" evidence="6">
    <location>
        <begin position="6"/>
        <end position="24"/>
    </location>
</feature>
<feature type="transmembrane region" description="Helical" evidence="6">
    <location>
        <begin position="45"/>
        <end position="64"/>
    </location>
</feature>
<keyword evidence="6" id="KW-0592">Phosphate transport</keyword>
<dbReference type="Proteomes" id="UP000015380">
    <property type="component" value="Chromosome"/>
</dbReference>
<feature type="transmembrane region" description="Helical" evidence="6">
    <location>
        <begin position="253"/>
        <end position="271"/>
    </location>
</feature>
<dbReference type="eggNOG" id="COG0306">
    <property type="taxonomic scope" value="Bacteria"/>
</dbReference>
<evidence type="ECO:0000313" key="8">
    <source>
        <dbReference type="Proteomes" id="UP000015380"/>
    </source>
</evidence>
<dbReference type="RefSeq" id="WP_020933121.1">
    <property type="nucleotide sequence ID" value="NC_021917.1"/>
</dbReference>
<keyword evidence="3 6" id="KW-0812">Transmembrane</keyword>
<dbReference type="GO" id="GO:0035435">
    <property type="term" value="P:phosphate ion transmembrane transport"/>
    <property type="evidence" value="ECO:0007669"/>
    <property type="project" value="TreeGrafter"/>
</dbReference>
<evidence type="ECO:0000256" key="1">
    <source>
        <dbReference type="ARBA" id="ARBA00004141"/>
    </source>
</evidence>
<comment type="similarity">
    <text evidence="6">Belongs to the inorganic phosphate transporter (PiT) (TC 2.A.20) family.</text>
</comment>
<accession>S5TIE6</accession>
<dbReference type="EMBL" id="CP005996">
    <property type="protein sequence ID" value="AGS40662.1"/>
    <property type="molecule type" value="Genomic_DNA"/>
</dbReference>
<evidence type="ECO:0000256" key="4">
    <source>
        <dbReference type="ARBA" id="ARBA00022989"/>
    </source>
</evidence>
<feature type="transmembrane region" description="Helical" evidence="6">
    <location>
        <begin position="115"/>
        <end position="135"/>
    </location>
</feature>
<reference evidence="7 8" key="1">
    <citation type="submission" date="2013-05" db="EMBL/GenBank/DDBJ databases">
        <title>Between feast and famine: a lifestyle of most important marine PAH-degrading bacterium Cycloclasticus sp. 7ME.</title>
        <authorList>
            <person name="Yakimov M.M."/>
            <person name="Messina E."/>
            <person name="Genovese M."/>
            <person name="Denaro R."/>
            <person name="Crisafi F."/>
            <person name="Russo D."/>
            <person name="Cappello S."/>
            <person name="Santisi S."/>
            <person name="Smedile F."/>
            <person name="Golyshina O.V."/>
            <person name="Tran H."/>
            <person name="Pieper D.H."/>
            <person name="Golyshin P.N."/>
            <person name="Giuliano L."/>
        </authorList>
    </citation>
    <scope>NUCLEOTIDE SEQUENCE [LARGE SCALE GENOMIC DNA]</scope>
    <source>
        <strain evidence="7 8">78-ME</strain>
    </source>
</reference>
<feature type="transmembrane region" description="Helical" evidence="6">
    <location>
        <begin position="213"/>
        <end position="232"/>
    </location>
</feature>
<organism evidence="7 8">
    <name type="scientific">Cycloclasticus zancles 78-ME</name>
    <dbReference type="NCBI Taxonomy" id="1198232"/>
    <lineage>
        <taxon>Bacteria</taxon>
        <taxon>Pseudomonadati</taxon>
        <taxon>Pseudomonadota</taxon>
        <taxon>Gammaproteobacteria</taxon>
        <taxon>Thiotrichales</taxon>
        <taxon>Piscirickettsiaceae</taxon>
        <taxon>Cycloclasticus</taxon>
    </lineage>
</organism>
<dbReference type="Pfam" id="PF01384">
    <property type="entry name" value="PHO4"/>
    <property type="match status" value="1"/>
</dbReference>
<feature type="transmembrane region" description="Helical" evidence="6">
    <location>
        <begin position="181"/>
        <end position="201"/>
    </location>
</feature>
<proteinExistence type="inferred from homology"/>
<gene>
    <name evidence="7" type="ORF">CYCME_2352</name>
</gene>
<feature type="transmembrane region" description="Helical" evidence="6">
    <location>
        <begin position="339"/>
        <end position="359"/>
    </location>
</feature>
<evidence type="ECO:0000256" key="5">
    <source>
        <dbReference type="ARBA" id="ARBA00023136"/>
    </source>
</evidence>
<dbReference type="PATRIC" id="fig|1198232.3.peg.2318"/>